<dbReference type="Proteomes" id="UP000194873">
    <property type="component" value="Unassembled WGS sequence"/>
</dbReference>
<dbReference type="OrthoDB" id="6101375at2"/>
<dbReference type="PANTHER" id="PTHR43316:SF8">
    <property type="entry name" value="HAD FAMILY HYDROLASE"/>
    <property type="match status" value="1"/>
</dbReference>
<dbReference type="InterPro" id="IPR051540">
    <property type="entry name" value="S-2-haloacid_dehalogenase"/>
</dbReference>
<dbReference type="Gene3D" id="1.10.150.240">
    <property type="entry name" value="Putative phosphatase, domain 2"/>
    <property type="match status" value="1"/>
</dbReference>
<dbReference type="EMBL" id="MTSE01000022">
    <property type="protein sequence ID" value="OUJ70440.1"/>
    <property type="molecule type" value="Genomic_DNA"/>
</dbReference>
<evidence type="ECO:0000313" key="2">
    <source>
        <dbReference type="EMBL" id="OUJ70440.1"/>
    </source>
</evidence>
<dbReference type="PANTHER" id="PTHR43316">
    <property type="entry name" value="HYDROLASE, HALOACID DELAHOGENASE-RELATED"/>
    <property type="match status" value="1"/>
</dbReference>
<dbReference type="SFLD" id="SFLDS00003">
    <property type="entry name" value="Haloacid_Dehalogenase"/>
    <property type="match status" value="1"/>
</dbReference>
<proteinExistence type="predicted"/>
<dbReference type="Pfam" id="PF00702">
    <property type="entry name" value="Hydrolase"/>
    <property type="match status" value="1"/>
</dbReference>
<dbReference type="InterPro" id="IPR036412">
    <property type="entry name" value="HAD-like_sf"/>
</dbReference>
<dbReference type="GO" id="GO:0016787">
    <property type="term" value="F:hydrolase activity"/>
    <property type="evidence" value="ECO:0007669"/>
    <property type="project" value="UniProtKB-KW"/>
</dbReference>
<dbReference type="RefSeq" id="WP_086596709.1">
    <property type="nucleotide sequence ID" value="NZ_MTSE01000022.1"/>
</dbReference>
<gene>
    <name evidence="2" type="ORF">BXP70_24050</name>
</gene>
<sequence length="249" mass="27829">MTSFPQLIAFDADDTLWPNQPHFDQVEAELHAILARCGDPAAIGRGLYEVQRRNMHLFGYGAKSFLLSMIETAIQLTGGEVSGADIQRLLDLGKRLLDFPIEPLPGVVDVLTELRRRGVPLMVLTKGDLFDQESKLARSGLGNYFDHVEIVSEKNEATYRRILARYHSPIEGFMMVGNSLKSDVLPVARLGGQAVHVPYHATWIHEQLPAEDLLGVSFHQVATLREVLDFLPRHDQLPALLAPTSKPYR</sequence>
<keyword evidence="1" id="KW-0378">Hydrolase</keyword>
<comment type="caution">
    <text evidence="2">The sequence shown here is derived from an EMBL/GenBank/DDBJ whole genome shotgun (WGS) entry which is preliminary data.</text>
</comment>
<dbReference type="SFLD" id="SFLDG01129">
    <property type="entry name" value="C1.5:_HAD__Beta-PGM__Phosphata"/>
    <property type="match status" value="1"/>
</dbReference>
<dbReference type="InterPro" id="IPR023214">
    <property type="entry name" value="HAD_sf"/>
</dbReference>
<keyword evidence="3" id="KW-1185">Reference proteome</keyword>
<evidence type="ECO:0000313" key="3">
    <source>
        <dbReference type="Proteomes" id="UP000194873"/>
    </source>
</evidence>
<dbReference type="Gene3D" id="3.40.50.1000">
    <property type="entry name" value="HAD superfamily/HAD-like"/>
    <property type="match status" value="1"/>
</dbReference>
<dbReference type="AlphaFoldDB" id="A0A2C9ZU61"/>
<protein>
    <submittedName>
        <fullName evidence="2">Haloacid dehalogenase</fullName>
    </submittedName>
</protein>
<reference evidence="2 3" key="1">
    <citation type="submission" date="2017-01" db="EMBL/GenBank/DDBJ databases">
        <title>A new Hymenobacter.</title>
        <authorList>
            <person name="Liang Y."/>
            <person name="Feng F."/>
        </authorList>
    </citation>
    <scope>NUCLEOTIDE SEQUENCE [LARGE SCALE GENOMIC DNA]</scope>
    <source>
        <strain evidence="2">MIMBbqt21</strain>
    </source>
</reference>
<accession>A0A2C9ZU61</accession>
<dbReference type="SUPFAM" id="SSF56784">
    <property type="entry name" value="HAD-like"/>
    <property type="match status" value="1"/>
</dbReference>
<name>A0A2C9ZU61_9BACT</name>
<organism evidence="2 3">
    <name type="scientific">Hymenobacter crusticola</name>
    <dbReference type="NCBI Taxonomy" id="1770526"/>
    <lineage>
        <taxon>Bacteria</taxon>
        <taxon>Pseudomonadati</taxon>
        <taxon>Bacteroidota</taxon>
        <taxon>Cytophagia</taxon>
        <taxon>Cytophagales</taxon>
        <taxon>Hymenobacteraceae</taxon>
        <taxon>Hymenobacter</taxon>
    </lineage>
</organism>
<dbReference type="InterPro" id="IPR023198">
    <property type="entry name" value="PGP-like_dom2"/>
</dbReference>
<evidence type="ECO:0000256" key="1">
    <source>
        <dbReference type="ARBA" id="ARBA00022801"/>
    </source>
</evidence>